<name>A0A520KTN2_METT2</name>
<accession>A0A520KTN2</accession>
<dbReference type="AlphaFoldDB" id="A0A520KTN2"/>
<sequence>MLYSDLAEYIIKKYGNNKVIEIGVGKNFQLGILLYKDTEYIATDIFIVENAPFKIVIDDIFDPKISLYKNARLLVSINPPEEIQPEICKLGRRISANIIIKPLNGEIIDFKKYCSKVSIINYKNSFFYELRIE</sequence>
<evidence type="ECO:0000256" key="2">
    <source>
        <dbReference type="HAMAP-Rule" id="MF_00341"/>
    </source>
</evidence>
<dbReference type="Pfam" id="PF03686">
    <property type="entry name" value="UPF0146"/>
    <property type="match status" value="1"/>
</dbReference>
<dbReference type="InterPro" id="IPR029063">
    <property type="entry name" value="SAM-dependent_MTases_sf"/>
</dbReference>
<comment type="similarity">
    <text evidence="1 2">Belongs to the UPF0146 family.</text>
</comment>
<dbReference type="Proteomes" id="UP000317158">
    <property type="component" value="Unassembled WGS sequence"/>
</dbReference>
<evidence type="ECO:0000256" key="1">
    <source>
        <dbReference type="ARBA" id="ARBA00006969"/>
    </source>
</evidence>
<gene>
    <name evidence="3" type="ORF">EF806_00610</name>
</gene>
<dbReference type="HAMAP" id="MF_00341">
    <property type="entry name" value="UPF0146"/>
    <property type="match status" value="1"/>
</dbReference>
<proteinExistence type="inferred from homology"/>
<evidence type="ECO:0000313" key="3">
    <source>
        <dbReference type="EMBL" id="RZN65428.1"/>
    </source>
</evidence>
<protein>
    <recommendedName>
        <fullName evidence="2">UPF0146 protein EF806_00610</fullName>
    </recommendedName>
</protein>
<organism evidence="3 4">
    <name type="scientific">Methanoliparum thermophilum</name>
    <dbReference type="NCBI Taxonomy" id="2491083"/>
    <lineage>
        <taxon>Archaea</taxon>
        <taxon>Methanobacteriati</taxon>
        <taxon>Methanobacteriota</taxon>
        <taxon>Candidatus Methanoliparia</taxon>
        <taxon>Candidatus Methanoliparales</taxon>
        <taxon>Candidatus Methanoliparaceae</taxon>
        <taxon>Candidatus Methanoliparum</taxon>
    </lineage>
</organism>
<evidence type="ECO:0000313" key="4">
    <source>
        <dbReference type="Proteomes" id="UP000317158"/>
    </source>
</evidence>
<dbReference type="EMBL" id="RXIF01000002">
    <property type="protein sequence ID" value="RZN65428.1"/>
    <property type="molecule type" value="Genomic_DNA"/>
</dbReference>
<dbReference type="Gene3D" id="3.40.50.150">
    <property type="entry name" value="Vaccinia Virus protein VP39"/>
    <property type="match status" value="1"/>
</dbReference>
<reference evidence="3 4" key="1">
    <citation type="journal article" date="2019" name="Nat. Microbiol.">
        <title>Wide diversity of methane and short-chain alkane metabolisms in uncultured archaea.</title>
        <authorList>
            <person name="Borrel G."/>
            <person name="Adam P.S."/>
            <person name="McKay L.J."/>
            <person name="Chen L.X."/>
            <person name="Sierra-Garcia I.N."/>
            <person name="Sieber C.M."/>
            <person name="Letourneur Q."/>
            <person name="Ghozlane A."/>
            <person name="Andersen G.L."/>
            <person name="Li W.J."/>
            <person name="Hallam S.J."/>
            <person name="Muyzer G."/>
            <person name="de Oliveira V.M."/>
            <person name="Inskeep W.P."/>
            <person name="Banfield J.F."/>
            <person name="Gribaldo S."/>
        </authorList>
    </citation>
    <scope>NUCLEOTIDE SEQUENCE [LARGE SCALE GENOMIC DNA]</scope>
    <source>
        <strain evidence="3">NM1a</strain>
    </source>
</reference>
<dbReference type="InterPro" id="IPR005353">
    <property type="entry name" value="UPF0146"/>
</dbReference>
<comment type="caution">
    <text evidence="3">The sequence shown here is derived from an EMBL/GenBank/DDBJ whole genome shotgun (WGS) entry which is preliminary data.</text>
</comment>